<proteinExistence type="predicted"/>
<evidence type="ECO:0000313" key="2">
    <source>
        <dbReference type="WBParaSite" id="Pan_g7258.t1"/>
    </source>
</evidence>
<keyword evidence="1" id="KW-1185">Reference proteome</keyword>
<dbReference type="WBParaSite" id="Pan_g7258.t1">
    <property type="protein sequence ID" value="Pan_g7258.t1"/>
    <property type="gene ID" value="Pan_g7258"/>
</dbReference>
<dbReference type="AlphaFoldDB" id="A0A7E4W426"/>
<accession>A0A7E4W426</accession>
<evidence type="ECO:0000313" key="1">
    <source>
        <dbReference type="Proteomes" id="UP000492821"/>
    </source>
</evidence>
<sequence>MRNIASWEPCNFVSSNRGGTAGNRSSEGRSQLLNCSPSLDIMDLSISHFFLSHPGTSTYLNHGSYFPYQLSSGIMQCASLSFAAARYRGLCNLNELMRLFRWSWSSYREMAVNFGVTKLFNQCSEVLFLLRRLVLHFQSLIVYSVISFRSGSRERARIESLLLRDFN</sequence>
<organism evidence="1 2">
    <name type="scientific">Panagrellus redivivus</name>
    <name type="common">Microworm</name>
    <dbReference type="NCBI Taxonomy" id="6233"/>
    <lineage>
        <taxon>Eukaryota</taxon>
        <taxon>Metazoa</taxon>
        <taxon>Ecdysozoa</taxon>
        <taxon>Nematoda</taxon>
        <taxon>Chromadorea</taxon>
        <taxon>Rhabditida</taxon>
        <taxon>Tylenchina</taxon>
        <taxon>Panagrolaimomorpha</taxon>
        <taxon>Panagrolaimoidea</taxon>
        <taxon>Panagrolaimidae</taxon>
        <taxon>Panagrellus</taxon>
    </lineage>
</organism>
<reference evidence="1" key="1">
    <citation type="journal article" date="2013" name="Genetics">
        <title>The draft genome and transcriptome of Panagrellus redivivus are shaped by the harsh demands of a free-living lifestyle.</title>
        <authorList>
            <person name="Srinivasan J."/>
            <person name="Dillman A.R."/>
            <person name="Macchietto M.G."/>
            <person name="Heikkinen L."/>
            <person name="Lakso M."/>
            <person name="Fracchia K.M."/>
            <person name="Antoshechkin I."/>
            <person name="Mortazavi A."/>
            <person name="Wong G."/>
            <person name="Sternberg P.W."/>
        </authorList>
    </citation>
    <scope>NUCLEOTIDE SEQUENCE [LARGE SCALE GENOMIC DNA]</scope>
    <source>
        <strain evidence="1">MT8872</strain>
    </source>
</reference>
<dbReference type="Proteomes" id="UP000492821">
    <property type="component" value="Unassembled WGS sequence"/>
</dbReference>
<name>A0A7E4W426_PANRE</name>
<protein>
    <submittedName>
        <fullName evidence="2">Uncharacterized protein</fullName>
    </submittedName>
</protein>
<reference evidence="2" key="2">
    <citation type="submission" date="2020-10" db="UniProtKB">
        <authorList>
            <consortium name="WormBaseParasite"/>
        </authorList>
    </citation>
    <scope>IDENTIFICATION</scope>
</reference>